<name>A0A853FEW2_9BURK</name>
<protein>
    <submittedName>
        <fullName evidence="1">Uncharacterized protein</fullName>
    </submittedName>
</protein>
<dbReference type="AlphaFoldDB" id="A0A853FEW2"/>
<comment type="caution">
    <text evidence="1">The sequence shown here is derived from an EMBL/GenBank/DDBJ whole genome shotgun (WGS) entry which is preliminary data.</text>
</comment>
<dbReference type="RefSeq" id="WP_129969496.1">
    <property type="nucleotide sequence ID" value="NZ_JACCEW010000003.1"/>
</dbReference>
<keyword evidence="2" id="KW-1185">Reference proteome</keyword>
<sequence length="77" mass="8864">MDDYKVVLLSAILWRFLPVTAHERSGFALFEQKQWLVSAGESRQPIIYFSALRWESSDVCSLLSNQNMPRAVPMGFQ</sequence>
<accession>A0A853FEW2</accession>
<proteinExistence type="predicted"/>
<organism evidence="1 2">
    <name type="scientific">Allopusillimonas soli</name>
    <dbReference type="NCBI Taxonomy" id="659016"/>
    <lineage>
        <taxon>Bacteria</taxon>
        <taxon>Pseudomonadati</taxon>
        <taxon>Pseudomonadota</taxon>
        <taxon>Betaproteobacteria</taxon>
        <taxon>Burkholderiales</taxon>
        <taxon>Alcaligenaceae</taxon>
        <taxon>Allopusillimonas</taxon>
    </lineage>
</organism>
<dbReference type="EMBL" id="JACCEW010000003">
    <property type="protein sequence ID" value="NYT37360.1"/>
    <property type="molecule type" value="Genomic_DNA"/>
</dbReference>
<reference evidence="1 2" key="1">
    <citation type="submission" date="2020-07" db="EMBL/GenBank/DDBJ databases">
        <title>Taxonomic revisions and descriptions of new bacterial species based on genomic comparisons in the high-G+C-content subgroup of the family Alcaligenaceae.</title>
        <authorList>
            <person name="Szabo A."/>
            <person name="Felfoldi T."/>
        </authorList>
    </citation>
    <scope>NUCLEOTIDE SEQUENCE [LARGE SCALE GENOMIC DNA]</scope>
    <source>
        <strain evidence="1 2">DSM 25264</strain>
    </source>
</reference>
<evidence type="ECO:0000313" key="2">
    <source>
        <dbReference type="Proteomes" id="UP000580517"/>
    </source>
</evidence>
<dbReference type="Proteomes" id="UP000580517">
    <property type="component" value="Unassembled WGS sequence"/>
</dbReference>
<evidence type="ECO:0000313" key="1">
    <source>
        <dbReference type="EMBL" id="NYT37360.1"/>
    </source>
</evidence>
<gene>
    <name evidence="1" type="ORF">H0A68_10790</name>
</gene>